<sequence length="50" mass="5596">MAEKLKVLGSEFSLRTWAIPRPDRTVQCQGMEVLLSVVFDVAEGRSSDSR</sequence>
<dbReference type="AlphaFoldDB" id="A0A8S0Y659"/>
<evidence type="ECO:0000313" key="2">
    <source>
        <dbReference type="Proteomes" id="UP000494216"/>
    </source>
</evidence>
<organism evidence="1 2">
    <name type="scientific">Candidatus Methylobacter favarea</name>
    <dbReference type="NCBI Taxonomy" id="2707345"/>
    <lineage>
        <taxon>Bacteria</taxon>
        <taxon>Pseudomonadati</taxon>
        <taxon>Pseudomonadota</taxon>
        <taxon>Gammaproteobacteria</taxon>
        <taxon>Methylococcales</taxon>
        <taxon>Methylococcaceae</taxon>
        <taxon>Methylobacter</taxon>
    </lineage>
</organism>
<protein>
    <submittedName>
        <fullName evidence="1">Uncharacterized protein</fullName>
    </submittedName>
</protein>
<keyword evidence="2" id="KW-1185">Reference proteome</keyword>
<reference evidence="1 2" key="1">
    <citation type="submission" date="2020-02" db="EMBL/GenBank/DDBJ databases">
        <authorList>
            <person name="Hogendoorn C."/>
        </authorList>
    </citation>
    <scope>NUCLEOTIDE SEQUENCE [LARGE SCALE GENOMIC DNA]</scope>
    <source>
        <strain evidence="1">METHB21</strain>
    </source>
</reference>
<comment type="caution">
    <text evidence="1">The sequence shown here is derived from an EMBL/GenBank/DDBJ whole genome shotgun (WGS) entry which is preliminary data.</text>
</comment>
<dbReference type="EMBL" id="CADCXN010000052">
    <property type="protein sequence ID" value="CAA9890543.1"/>
    <property type="molecule type" value="Genomic_DNA"/>
</dbReference>
<evidence type="ECO:0000313" key="1">
    <source>
        <dbReference type="EMBL" id="CAA9890543.1"/>
    </source>
</evidence>
<dbReference type="Proteomes" id="UP000494216">
    <property type="component" value="Unassembled WGS sequence"/>
</dbReference>
<proteinExistence type="predicted"/>
<accession>A0A8S0Y659</accession>
<name>A0A8S0Y659_9GAMM</name>
<gene>
    <name evidence="1" type="ORF">METHB2_240016</name>
</gene>